<dbReference type="InterPro" id="IPR039544">
    <property type="entry name" value="Tim44-like"/>
</dbReference>
<keyword evidence="9 10" id="KW-0472">Membrane</keyword>
<dbReference type="PIRSF" id="PIRSF037871">
    <property type="entry name" value="TIM44"/>
    <property type="match status" value="1"/>
</dbReference>
<keyword evidence="8 10" id="KW-0496">Mitochondrion</keyword>
<keyword evidence="3 10" id="KW-0813">Transport</keyword>
<evidence type="ECO:0000256" key="6">
    <source>
        <dbReference type="ARBA" id="ARBA00022946"/>
    </source>
</evidence>
<evidence type="ECO:0000313" key="14">
    <source>
        <dbReference type="EMBL" id="CAG9083016.1"/>
    </source>
</evidence>
<evidence type="ECO:0000256" key="2">
    <source>
        <dbReference type="ARBA" id="ARBA00009597"/>
    </source>
</evidence>
<evidence type="ECO:0000259" key="12">
    <source>
        <dbReference type="SMART" id="SM00978"/>
    </source>
</evidence>
<protein>
    <recommendedName>
        <fullName evidence="10">Mitochondrial import inner membrane translocase subunit TIM44</fullName>
    </recommendedName>
</protein>
<keyword evidence="4 10" id="KW-0999">Mitochondrion inner membrane</keyword>
<keyword evidence="11" id="KW-0175">Coiled coil</keyword>
<dbReference type="eggNOG" id="KOG2580">
    <property type="taxonomic scope" value="Eukaryota"/>
</dbReference>
<evidence type="ECO:0000313" key="15">
    <source>
        <dbReference type="Proteomes" id="UP000095284"/>
    </source>
</evidence>
<dbReference type="SMART" id="SM00978">
    <property type="entry name" value="Tim44"/>
    <property type="match status" value="1"/>
</dbReference>
<keyword evidence="6" id="KW-0809">Transit peptide</keyword>
<reference evidence="14" key="2">
    <citation type="submission" date="2020-08" db="EMBL/GenBank/DDBJ databases">
        <authorList>
            <person name="Kikuchi T."/>
        </authorList>
    </citation>
    <scope>NUCLEOTIDE SEQUENCE</scope>
    <source>
        <strain evidence="13">Ka4C1</strain>
    </source>
</reference>
<evidence type="ECO:0000256" key="9">
    <source>
        <dbReference type="ARBA" id="ARBA00023136"/>
    </source>
</evidence>
<evidence type="ECO:0000256" key="1">
    <source>
        <dbReference type="ARBA" id="ARBA00004273"/>
    </source>
</evidence>
<sequence>MRSLAAFSGNVSRSRRQQLQFIHAVSQTHSRLAALQTIRDYSQQQPQKSGNFFSNLINNITEELERNKELQKNKQELEERLKKVSNTEAIKEARKKFEKVTEESMQSNAIVTVKLKEFKDHVDKMVAEIKSSEAGKEAIKQAKIAVEKLEQAAQTVGNTQTYKQVASTAKVVRDELDGLADVRMYSRPEQLKMRTDAFSTSAFSNRTVEANTEATGVELHKESKWYAGWKNFSDNNAYFNKVLDWKTKYDESENPFVRIVRGVTERVGHVFTAQSEVSEVLTEIAKIDPSFDKHEWLRFCEKEVVPNILEAFIRGDLKVLEDWCHERAFNMMATMIKDMKKVGYTTADSRVIDISKMEMVSGKMMDQGPVLVITFQVFMIHVVKNAAGKVIEGDPNTPVRVHHVWVMCRDMQEYNPAVAWKLLELHYQEGALSL</sequence>
<evidence type="ECO:0000256" key="7">
    <source>
        <dbReference type="ARBA" id="ARBA00023010"/>
    </source>
</evidence>
<accession>A0A1I7RLG2</accession>
<keyword evidence="5 10" id="KW-0653">Protein transport</keyword>
<dbReference type="EMBL" id="CAJFDI010000001">
    <property type="protein sequence ID" value="CAD5208829.1"/>
    <property type="molecule type" value="Genomic_DNA"/>
</dbReference>
<evidence type="ECO:0000256" key="3">
    <source>
        <dbReference type="ARBA" id="ARBA00022448"/>
    </source>
</evidence>
<proteinExistence type="inferred from homology"/>
<name>A0A1I7RLG2_BURXY</name>
<comment type="subcellular location">
    <subcellularLocation>
        <location evidence="1 10">Mitochondrion inner membrane</location>
    </subcellularLocation>
</comment>
<dbReference type="SUPFAM" id="SSF54427">
    <property type="entry name" value="NTF2-like"/>
    <property type="match status" value="1"/>
</dbReference>
<keyword evidence="16" id="KW-1185">Reference proteome</keyword>
<dbReference type="WBParaSite" id="BXY_0154700.1">
    <property type="protein sequence ID" value="BXY_0154700.1"/>
    <property type="gene ID" value="BXY_0154700"/>
</dbReference>
<dbReference type="Proteomes" id="UP000095284">
    <property type="component" value="Unplaced"/>
</dbReference>
<dbReference type="SMR" id="A0A1I7RLG2"/>
<dbReference type="Pfam" id="PF04280">
    <property type="entry name" value="Tim44"/>
    <property type="match status" value="1"/>
</dbReference>
<dbReference type="Gene3D" id="3.10.450.240">
    <property type="match status" value="1"/>
</dbReference>
<dbReference type="InterPro" id="IPR032710">
    <property type="entry name" value="NTF2-like_dom_sf"/>
</dbReference>
<dbReference type="Proteomes" id="UP000582659">
    <property type="component" value="Unassembled WGS sequence"/>
</dbReference>
<dbReference type="GO" id="GO:0051087">
    <property type="term" value="F:protein-folding chaperone binding"/>
    <property type="evidence" value="ECO:0007669"/>
    <property type="project" value="InterPro"/>
</dbReference>
<organism evidence="15 17">
    <name type="scientific">Bursaphelenchus xylophilus</name>
    <name type="common">Pinewood nematode worm</name>
    <name type="synonym">Aphelenchoides xylophilus</name>
    <dbReference type="NCBI Taxonomy" id="6326"/>
    <lineage>
        <taxon>Eukaryota</taxon>
        <taxon>Metazoa</taxon>
        <taxon>Ecdysozoa</taxon>
        <taxon>Nematoda</taxon>
        <taxon>Chromadorea</taxon>
        <taxon>Rhabditida</taxon>
        <taxon>Tylenchina</taxon>
        <taxon>Tylenchomorpha</taxon>
        <taxon>Aphelenchoidea</taxon>
        <taxon>Aphelenchoididae</taxon>
        <taxon>Bursaphelenchus</taxon>
    </lineage>
</organism>
<dbReference type="EMBL" id="CAJFCV020000001">
    <property type="protein sequence ID" value="CAG9083016.1"/>
    <property type="molecule type" value="Genomic_DNA"/>
</dbReference>
<evidence type="ECO:0000313" key="17">
    <source>
        <dbReference type="WBParaSite" id="BXY_0154700.1"/>
    </source>
</evidence>
<feature type="coiled-coil region" evidence="11">
    <location>
        <begin position="53"/>
        <end position="94"/>
    </location>
</feature>
<keyword evidence="7 10" id="KW-0811">Translocation</keyword>
<evidence type="ECO:0000313" key="16">
    <source>
        <dbReference type="Proteomes" id="UP000659654"/>
    </source>
</evidence>
<feature type="coiled-coil region" evidence="11">
    <location>
        <begin position="132"/>
        <end position="159"/>
    </location>
</feature>
<dbReference type="GO" id="GO:0005743">
    <property type="term" value="C:mitochondrial inner membrane"/>
    <property type="evidence" value="ECO:0007669"/>
    <property type="project" value="UniProtKB-SubCell"/>
</dbReference>
<reference evidence="17" key="1">
    <citation type="submission" date="2016-11" db="UniProtKB">
        <authorList>
            <consortium name="WormBaseParasite"/>
        </authorList>
    </citation>
    <scope>IDENTIFICATION</scope>
</reference>
<comment type="similarity">
    <text evidence="2 10">Belongs to the Tim44 family.</text>
</comment>
<evidence type="ECO:0000256" key="11">
    <source>
        <dbReference type="SAM" id="Coils"/>
    </source>
</evidence>
<dbReference type="PANTHER" id="PTHR10721:SF1">
    <property type="entry name" value="MITOCHONDRIAL IMPORT INNER MEMBRANE TRANSLOCASE SUBUNIT TIM44"/>
    <property type="match status" value="1"/>
</dbReference>
<gene>
    <name evidence="13" type="ORF">BXYJ_LOCUS1065</name>
</gene>
<evidence type="ECO:0000256" key="4">
    <source>
        <dbReference type="ARBA" id="ARBA00022792"/>
    </source>
</evidence>
<evidence type="ECO:0000256" key="8">
    <source>
        <dbReference type="ARBA" id="ARBA00023128"/>
    </source>
</evidence>
<feature type="domain" description="Tim44-like" evidence="12">
    <location>
        <begin position="277"/>
        <end position="427"/>
    </location>
</feature>
<dbReference type="InterPro" id="IPR017303">
    <property type="entry name" value="Tim44"/>
</dbReference>
<dbReference type="InterPro" id="IPR007379">
    <property type="entry name" value="Tim44-like_dom"/>
</dbReference>
<dbReference type="OrthoDB" id="10265990at2759"/>
<comment type="function">
    <text evidence="10">Essential component of the PAM complex, a complex required for the translocation of transit peptide-containing proteins from the inner membrane into the mitochondrial matrix in an ATP-dependent manner.</text>
</comment>
<evidence type="ECO:0000256" key="10">
    <source>
        <dbReference type="PIRNR" id="PIRNR037871"/>
    </source>
</evidence>
<dbReference type="Proteomes" id="UP000659654">
    <property type="component" value="Unassembled WGS sequence"/>
</dbReference>
<evidence type="ECO:0000256" key="5">
    <source>
        <dbReference type="ARBA" id="ARBA00022927"/>
    </source>
</evidence>
<dbReference type="AlphaFoldDB" id="A0A1I7RLG2"/>
<dbReference type="GO" id="GO:0030150">
    <property type="term" value="P:protein import into mitochondrial matrix"/>
    <property type="evidence" value="ECO:0007669"/>
    <property type="project" value="InterPro"/>
</dbReference>
<evidence type="ECO:0000313" key="13">
    <source>
        <dbReference type="EMBL" id="CAD5208829.1"/>
    </source>
</evidence>
<dbReference type="PANTHER" id="PTHR10721">
    <property type="entry name" value="MITOCHONDRIAL IMPORT INNER MEMBRANE TRANSLOCASE SUBUNIT TIM44"/>
    <property type="match status" value="1"/>
</dbReference>